<dbReference type="InterPro" id="IPR011990">
    <property type="entry name" value="TPR-like_helical_dom_sf"/>
</dbReference>
<organism evidence="3 5">
    <name type="scientific">Mycena citricolor</name>
    <dbReference type="NCBI Taxonomy" id="2018698"/>
    <lineage>
        <taxon>Eukaryota</taxon>
        <taxon>Fungi</taxon>
        <taxon>Dikarya</taxon>
        <taxon>Basidiomycota</taxon>
        <taxon>Agaricomycotina</taxon>
        <taxon>Agaricomycetes</taxon>
        <taxon>Agaricomycetidae</taxon>
        <taxon>Agaricales</taxon>
        <taxon>Marasmiineae</taxon>
        <taxon>Mycenaceae</taxon>
        <taxon>Mycena</taxon>
    </lineage>
</organism>
<feature type="region of interest" description="Disordered" evidence="1">
    <location>
        <begin position="363"/>
        <end position="406"/>
    </location>
</feature>
<dbReference type="GO" id="GO:0031982">
    <property type="term" value="C:vesicle"/>
    <property type="evidence" value="ECO:0007669"/>
    <property type="project" value="TreeGrafter"/>
</dbReference>
<dbReference type="GO" id="GO:0030276">
    <property type="term" value="F:clathrin binding"/>
    <property type="evidence" value="ECO:0007669"/>
    <property type="project" value="TreeGrafter"/>
</dbReference>
<evidence type="ECO:0000256" key="1">
    <source>
        <dbReference type="SAM" id="MobiDB-lite"/>
    </source>
</evidence>
<dbReference type="EMBL" id="CAVNYO010000478">
    <property type="protein sequence ID" value="CAK5284318.1"/>
    <property type="molecule type" value="Genomic_DNA"/>
</dbReference>
<reference evidence="3" key="1">
    <citation type="submission" date="2023-11" db="EMBL/GenBank/DDBJ databases">
        <authorList>
            <person name="De Vega J J."/>
            <person name="De Vega J J."/>
        </authorList>
    </citation>
    <scope>NUCLEOTIDE SEQUENCE</scope>
</reference>
<comment type="caution">
    <text evidence="3">The sequence shown here is derived from an EMBL/GenBank/DDBJ whole genome shotgun (WGS) entry which is preliminary data.</text>
</comment>
<name>A0AAD2Q2U5_9AGAR</name>
<dbReference type="EMBL" id="CAVNYO010000156">
    <property type="protein sequence ID" value="CAK5269891.1"/>
    <property type="molecule type" value="Genomic_DNA"/>
</dbReference>
<accession>A0AAD2Q2U5</accession>
<dbReference type="InterPro" id="IPR009060">
    <property type="entry name" value="UBA-like_sf"/>
</dbReference>
<dbReference type="GO" id="GO:0005737">
    <property type="term" value="C:cytoplasm"/>
    <property type="evidence" value="ECO:0007669"/>
    <property type="project" value="TreeGrafter"/>
</dbReference>
<dbReference type="PROSITE" id="PS50030">
    <property type="entry name" value="UBA"/>
    <property type="match status" value="1"/>
</dbReference>
<feature type="compositionally biased region" description="Low complexity" evidence="1">
    <location>
        <begin position="45"/>
        <end position="56"/>
    </location>
</feature>
<feature type="domain" description="UBA" evidence="2">
    <location>
        <begin position="318"/>
        <end position="362"/>
    </location>
</feature>
<dbReference type="GO" id="GO:0072318">
    <property type="term" value="P:clathrin coat disassembly"/>
    <property type="evidence" value="ECO:0007669"/>
    <property type="project" value="TreeGrafter"/>
</dbReference>
<dbReference type="GO" id="GO:0072583">
    <property type="term" value="P:clathrin-dependent endocytosis"/>
    <property type="evidence" value="ECO:0007669"/>
    <property type="project" value="TreeGrafter"/>
</dbReference>
<protein>
    <recommendedName>
        <fullName evidence="2">UBA domain-containing protein</fullName>
    </recommendedName>
</protein>
<dbReference type="PANTHER" id="PTHR23172">
    <property type="entry name" value="AUXILIN/CYCLIN G-ASSOCIATED KINASE-RELATED"/>
    <property type="match status" value="1"/>
</dbReference>
<evidence type="ECO:0000259" key="2">
    <source>
        <dbReference type="PROSITE" id="PS50030"/>
    </source>
</evidence>
<feature type="non-terminal residue" evidence="3">
    <location>
        <position position="1"/>
    </location>
</feature>
<proteinExistence type="predicted"/>
<evidence type="ECO:0000313" key="4">
    <source>
        <dbReference type="EMBL" id="CAK5284318.1"/>
    </source>
</evidence>
<dbReference type="Gene3D" id="1.25.40.10">
    <property type="entry name" value="Tetratricopeptide repeat domain"/>
    <property type="match status" value="1"/>
</dbReference>
<dbReference type="Gene3D" id="1.10.8.10">
    <property type="entry name" value="DNA helicase RuvA subunit, C-terminal domain"/>
    <property type="match status" value="1"/>
</dbReference>
<evidence type="ECO:0000313" key="5">
    <source>
        <dbReference type="Proteomes" id="UP001295794"/>
    </source>
</evidence>
<dbReference type="InterPro" id="IPR036869">
    <property type="entry name" value="J_dom_sf"/>
</dbReference>
<feature type="region of interest" description="Disordered" evidence="1">
    <location>
        <begin position="12"/>
        <end position="81"/>
    </location>
</feature>
<dbReference type="PANTHER" id="PTHR23172:SF19">
    <property type="entry name" value="J DOMAIN-CONTAINING PROTEIN"/>
    <property type="match status" value="1"/>
</dbReference>
<keyword evidence="5" id="KW-1185">Reference proteome</keyword>
<dbReference type="AlphaFoldDB" id="A0AAD2Q2U5"/>
<feature type="compositionally biased region" description="Basic and acidic residues" evidence="1">
    <location>
        <begin position="430"/>
        <end position="449"/>
    </location>
</feature>
<feature type="region of interest" description="Disordered" evidence="1">
    <location>
        <begin position="252"/>
        <end position="322"/>
    </location>
</feature>
<dbReference type="InterPro" id="IPR015940">
    <property type="entry name" value="UBA"/>
</dbReference>
<dbReference type="SUPFAM" id="SSF46565">
    <property type="entry name" value="Chaperone J-domain"/>
    <property type="match status" value="1"/>
</dbReference>
<feature type="compositionally biased region" description="Basic and acidic residues" evidence="1">
    <location>
        <begin position="458"/>
        <end position="479"/>
    </location>
</feature>
<gene>
    <name evidence="3" type="ORF">MYCIT1_LOCUS13947</name>
    <name evidence="4" type="ORF">MYCIT1_LOCUS37473</name>
</gene>
<feature type="compositionally biased region" description="Polar residues" evidence="1">
    <location>
        <begin position="62"/>
        <end position="77"/>
    </location>
</feature>
<evidence type="ECO:0000313" key="3">
    <source>
        <dbReference type="EMBL" id="CAK5269891.1"/>
    </source>
</evidence>
<feature type="compositionally biased region" description="Polar residues" evidence="1">
    <location>
        <begin position="222"/>
        <end position="240"/>
    </location>
</feature>
<feature type="region of interest" description="Disordered" evidence="1">
    <location>
        <begin position="430"/>
        <end position="546"/>
    </location>
</feature>
<dbReference type="Proteomes" id="UP001295794">
    <property type="component" value="Unassembled WGS sequence"/>
</dbReference>
<feature type="compositionally biased region" description="Pro residues" evidence="1">
    <location>
        <begin position="714"/>
        <end position="723"/>
    </location>
</feature>
<dbReference type="Gene3D" id="1.10.287.110">
    <property type="entry name" value="DnaJ domain"/>
    <property type="match status" value="1"/>
</dbReference>
<sequence>RYLAMSDSFSDLWNSAAPTTPAPRKLGSPSPRPTANRRPQNDLFSMFSSTSSPSSSRPITPGNIQQSTSQPRSTAGSSIGGDAFSGLLGGSLSANSTESSNLTMAERAKQAELAKQRTVISQAPASSSSSAWAGLDSLVSTSSSSASPAPRISTSLLDDDWGFNSPLIPAATSPPKQTVPSSVLIVNDDDDDWGLGLGSATVKITTHPAKNASEDNGRSAGTRFQSSLGDTPSPASSSQGALWDKLEDFESSTTRDASFSEDDLGSGQDEGRRDDGDLLGDLGKPVSHVTSERAMPSRDTPSPAAPGRPQGRTMRANSPPPHVLGRLIEMGFTISQSRAALARVYEDGSWNVEAAIDDLLATTGGAEGSSRRDHPIQQHVAPPPVRRRTSERPSERNSPQPPAANDFLARTTELGFSLFKNAERAFQQGKERVQKAYEEHLSTESDRQNEPSGRPKWMHSDVDDSESPAERSQRKQTFRDDDDAWGEGPSKPTTLSSSSPIPQATGLLIADDSPPIKKPYVSRFRHATGRNPEPQSTSGPRGVPGPLPITVIPERLGVAVSPDAMQRSKGHAASAQEKAALGQYGAAQSAYTLAVEALPVGHLLLVPLLVGRAAARLKEGDFRGVEVDVVTLENIASEGGRSFGAERVTVEGQSIDIGSAVLEAWKRRAEALEGREKWEDAGKDWERVAGAPWAQKGDRDEAVRGAGRCRKMLAPPPPKPKPAMPAVTKTAVSSSPSEAVTKFREGVAAQEEEDLEKHHLKDTVDAKLIAWKGGKETNIRALLASLDNVLWPELGLQASGMKDLVTPGQVKVRYMKAISKLHPDKLNLNKTTLEQRMIANGVFGALNEAWNASK</sequence>
<feature type="region of interest" description="Disordered" evidence="1">
    <location>
        <begin position="206"/>
        <end position="240"/>
    </location>
</feature>
<feature type="compositionally biased region" description="Low complexity" evidence="1">
    <location>
        <begin position="489"/>
        <end position="502"/>
    </location>
</feature>
<dbReference type="SUPFAM" id="SSF46934">
    <property type="entry name" value="UBA-like"/>
    <property type="match status" value="1"/>
</dbReference>
<feature type="region of interest" description="Disordered" evidence="1">
    <location>
        <begin position="713"/>
        <end position="740"/>
    </location>
</feature>